<gene>
    <name evidence="8" type="ORF">BA1DRAFT_01200</name>
</gene>
<keyword evidence="9" id="KW-1185">Reference proteome</keyword>
<feature type="transmembrane region" description="Helical" evidence="7">
    <location>
        <begin position="39"/>
        <end position="64"/>
    </location>
</feature>
<reference evidence="8 9" key="1">
    <citation type="submission" date="2014-03" db="EMBL/GenBank/DDBJ databases">
        <title>Draft Genome of Photorhabdus luminescens BA1, an Egyptian Isolate.</title>
        <authorList>
            <person name="Ghazal S."/>
            <person name="Hurst S.G.IV."/>
            <person name="Morris K."/>
            <person name="Thomas K."/>
            <person name="Tisa L.S."/>
        </authorList>
    </citation>
    <scope>NUCLEOTIDE SEQUENCE [LARGE SCALE GENOMIC DNA]</scope>
    <source>
        <strain evidence="8 9">BA1</strain>
    </source>
</reference>
<evidence type="ECO:0000256" key="7">
    <source>
        <dbReference type="SAM" id="Phobius"/>
    </source>
</evidence>
<comment type="caution">
    <text evidence="8">The sequence shown here is derived from an EMBL/GenBank/DDBJ whole genome shotgun (WGS) entry which is preliminary data.</text>
</comment>
<evidence type="ECO:0000256" key="3">
    <source>
        <dbReference type="ARBA" id="ARBA00022692"/>
    </source>
</evidence>
<keyword evidence="3 7" id="KW-0812">Transmembrane</keyword>
<keyword evidence="4" id="KW-0029">Amino-acid transport</keyword>
<feature type="transmembrane region" description="Helical" evidence="7">
    <location>
        <begin position="150"/>
        <end position="173"/>
    </location>
</feature>
<evidence type="ECO:0000256" key="1">
    <source>
        <dbReference type="ARBA" id="ARBA00004651"/>
    </source>
</evidence>
<sequence>MLETSLIVITISTLGMLSPGPDFFLVVKNAIRYQRSAAMMTVMGLIAAIACHMVYCVAGLAIVITTTPWLFNLMKYAGAAYLIWIGINSLFSRGGNTLTLDAQPRQIITFKKAFMQGFLCNLLNPKATLFFLAIFTQLLNINSSVGEKLWYASIIWGLAVIYWPLLVILIQSAPVRRGLAKTQKVIDKLLGIVLIGLGVKVALG</sequence>
<keyword evidence="5 7" id="KW-1133">Transmembrane helix</keyword>
<evidence type="ECO:0000313" key="9">
    <source>
        <dbReference type="Proteomes" id="UP000023464"/>
    </source>
</evidence>
<dbReference type="Pfam" id="PF01810">
    <property type="entry name" value="LysE"/>
    <property type="match status" value="1"/>
</dbReference>
<dbReference type="GO" id="GO:0005886">
    <property type="term" value="C:plasma membrane"/>
    <property type="evidence" value="ECO:0007669"/>
    <property type="project" value="UniProtKB-SubCell"/>
</dbReference>
<comment type="subcellular location">
    <subcellularLocation>
        <location evidence="1">Cell membrane</location>
        <topology evidence="1">Multi-pass membrane protein</topology>
    </subcellularLocation>
</comment>
<proteinExistence type="predicted"/>
<dbReference type="PANTHER" id="PTHR30086">
    <property type="entry name" value="ARGININE EXPORTER PROTEIN ARGO"/>
    <property type="match status" value="1"/>
</dbReference>
<dbReference type="RefSeq" id="WP_036776995.1">
    <property type="nucleotide sequence ID" value="NZ_CAWLTM010000102.1"/>
</dbReference>
<dbReference type="Proteomes" id="UP000023464">
    <property type="component" value="Unassembled WGS sequence"/>
</dbReference>
<evidence type="ECO:0000313" key="8">
    <source>
        <dbReference type="EMBL" id="EYU16206.1"/>
    </source>
</evidence>
<name>A0A022PKL2_9GAMM</name>
<protein>
    <submittedName>
        <fullName evidence="8">Putative threonine efflux protein</fullName>
    </submittedName>
</protein>
<evidence type="ECO:0000256" key="4">
    <source>
        <dbReference type="ARBA" id="ARBA00022970"/>
    </source>
</evidence>
<dbReference type="PATRIC" id="fig|1393736.3.peg.1220"/>
<feature type="transmembrane region" description="Helical" evidence="7">
    <location>
        <begin position="6"/>
        <end position="27"/>
    </location>
</feature>
<evidence type="ECO:0000256" key="5">
    <source>
        <dbReference type="ARBA" id="ARBA00022989"/>
    </source>
</evidence>
<keyword evidence="4" id="KW-0813">Transport</keyword>
<dbReference type="GO" id="GO:0015171">
    <property type="term" value="F:amino acid transmembrane transporter activity"/>
    <property type="evidence" value="ECO:0007669"/>
    <property type="project" value="TreeGrafter"/>
</dbReference>
<dbReference type="EMBL" id="JFGV01000013">
    <property type="protein sequence ID" value="EYU16206.1"/>
    <property type="molecule type" value="Genomic_DNA"/>
</dbReference>
<dbReference type="PIRSF" id="PIRSF006324">
    <property type="entry name" value="LeuE"/>
    <property type="match status" value="1"/>
</dbReference>
<accession>A0A022PKL2</accession>
<dbReference type="InterPro" id="IPR001123">
    <property type="entry name" value="LeuE-type"/>
</dbReference>
<dbReference type="PANTHER" id="PTHR30086:SF20">
    <property type="entry name" value="ARGININE EXPORTER PROTEIN ARGO-RELATED"/>
    <property type="match status" value="1"/>
</dbReference>
<feature type="transmembrane region" description="Helical" evidence="7">
    <location>
        <begin position="76"/>
        <end position="92"/>
    </location>
</feature>
<keyword evidence="2" id="KW-1003">Cell membrane</keyword>
<evidence type="ECO:0000256" key="2">
    <source>
        <dbReference type="ARBA" id="ARBA00022475"/>
    </source>
</evidence>
<evidence type="ECO:0000256" key="6">
    <source>
        <dbReference type="ARBA" id="ARBA00023136"/>
    </source>
</evidence>
<organism evidence="8 9">
    <name type="scientific">Photorhabdus aegyptia</name>
    <dbReference type="NCBI Taxonomy" id="2805098"/>
    <lineage>
        <taxon>Bacteria</taxon>
        <taxon>Pseudomonadati</taxon>
        <taxon>Pseudomonadota</taxon>
        <taxon>Gammaproteobacteria</taxon>
        <taxon>Enterobacterales</taxon>
        <taxon>Morganellaceae</taxon>
        <taxon>Photorhabdus</taxon>
    </lineage>
</organism>
<feature type="transmembrane region" description="Helical" evidence="7">
    <location>
        <begin position="113"/>
        <end position="138"/>
    </location>
</feature>
<keyword evidence="6 7" id="KW-0472">Membrane</keyword>
<dbReference type="AlphaFoldDB" id="A0A022PKL2"/>